<sequence>MNFQNAAFEFCAGRFHQLPASDLPEIVFSGRSNVGKSSLINKLLNRKALARVSAKPGKTGTINFYRLPECRLVDLPGYGYAKVSAAEKQRWAELVEGYLGADRKIACVVQIIDLRHEPTRDDLHMIQYLLDQELPFVIAATKSDKLNKTQREERLAGNRELFAEIDDVPLQAVSSLTGEGIEALKDHIERCCEESGASASS</sequence>
<evidence type="ECO:0000256" key="7">
    <source>
        <dbReference type="ARBA" id="ARBA00023134"/>
    </source>
</evidence>
<dbReference type="HAMAP" id="MF_00321">
    <property type="entry name" value="GTPase_EngB"/>
    <property type="match status" value="1"/>
</dbReference>
<evidence type="ECO:0000256" key="8">
    <source>
        <dbReference type="ARBA" id="ARBA00023210"/>
    </source>
</evidence>
<dbReference type="InterPro" id="IPR019987">
    <property type="entry name" value="GTP-bd_ribosome_bio_YsxC"/>
</dbReference>
<dbReference type="AlphaFoldDB" id="A0A328UCQ5"/>
<dbReference type="NCBIfam" id="TIGR03598">
    <property type="entry name" value="GTPase_YsxC"/>
    <property type="match status" value="1"/>
</dbReference>
<organism evidence="12 13">
    <name type="scientific">Hydrogeniiclostridium mannosilyticum</name>
    <dbReference type="NCBI Taxonomy" id="2764322"/>
    <lineage>
        <taxon>Bacteria</taxon>
        <taxon>Bacillati</taxon>
        <taxon>Bacillota</taxon>
        <taxon>Clostridia</taxon>
        <taxon>Eubacteriales</taxon>
        <taxon>Acutalibacteraceae</taxon>
        <taxon>Hydrogeniiclostridium</taxon>
    </lineage>
</organism>
<keyword evidence="6" id="KW-0460">Magnesium</keyword>
<dbReference type="EMBL" id="QLYR01000003">
    <property type="protein sequence ID" value="RAQ29229.1"/>
    <property type="molecule type" value="Genomic_DNA"/>
</dbReference>
<evidence type="ECO:0000313" key="13">
    <source>
        <dbReference type="Proteomes" id="UP000249377"/>
    </source>
</evidence>
<comment type="similarity">
    <text evidence="2 10">Belongs to the TRAFAC class TrmE-Era-EngA-EngB-Septin-like GTPase superfamily. EngB GTPase family.</text>
</comment>
<evidence type="ECO:0000256" key="6">
    <source>
        <dbReference type="ARBA" id="ARBA00022842"/>
    </source>
</evidence>
<dbReference type="CDD" id="cd01876">
    <property type="entry name" value="YihA_EngB"/>
    <property type="match status" value="1"/>
</dbReference>
<keyword evidence="13" id="KW-1185">Reference proteome</keyword>
<protein>
    <recommendedName>
        <fullName evidence="10">Probable GTP-binding protein EngB</fullName>
    </recommendedName>
</protein>
<proteinExistence type="inferred from homology"/>
<evidence type="ECO:0000256" key="9">
    <source>
        <dbReference type="ARBA" id="ARBA00023306"/>
    </source>
</evidence>
<dbReference type="GO" id="GO:0000917">
    <property type="term" value="P:division septum assembly"/>
    <property type="evidence" value="ECO:0007669"/>
    <property type="project" value="UniProtKB-KW"/>
</dbReference>
<keyword evidence="7 10" id="KW-0342">GTP-binding</keyword>
<comment type="function">
    <text evidence="10">Necessary for normal cell division and for the maintenance of normal septation.</text>
</comment>
<evidence type="ECO:0000313" key="12">
    <source>
        <dbReference type="EMBL" id="RAQ29229.1"/>
    </source>
</evidence>
<evidence type="ECO:0000256" key="10">
    <source>
        <dbReference type="HAMAP-Rule" id="MF_00321"/>
    </source>
</evidence>
<dbReference type="Gene3D" id="3.40.50.300">
    <property type="entry name" value="P-loop containing nucleotide triphosphate hydrolases"/>
    <property type="match status" value="1"/>
</dbReference>
<dbReference type="PANTHER" id="PTHR11649">
    <property type="entry name" value="MSS1/TRME-RELATED GTP-BINDING PROTEIN"/>
    <property type="match status" value="1"/>
</dbReference>
<reference evidence="12 13" key="1">
    <citation type="submission" date="2018-06" db="EMBL/GenBank/DDBJ databases">
        <title>Noncontiguous genome sequence of Ruminococcaceae bacterium ASD2818.</title>
        <authorList>
            <person name="Chaplin A.V."/>
            <person name="Sokolova S.R."/>
            <person name="Kochetkova T.O."/>
            <person name="Goltsov A.Y."/>
            <person name="Trofimov D.Y."/>
            <person name="Efimov B.A."/>
        </authorList>
    </citation>
    <scope>NUCLEOTIDE SEQUENCE [LARGE SCALE GENOMIC DNA]</scope>
    <source>
        <strain evidence="12 13">ASD2818</strain>
    </source>
</reference>
<dbReference type="RefSeq" id="WP_112332460.1">
    <property type="nucleotide sequence ID" value="NZ_JADPHD010000007.1"/>
</dbReference>
<keyword evidence="5 10" id="KW-0547">Nucleotide-binding</keyword>
<dbReference type="InterPro" id="IPR030393">
    <property type="entry name" value="G_ENGB_dom"/>
</dbReference>
<evidence type="ECO:0000256" key="5">
    <source>
        <dbReference type="ARBA" id="ARBA00022741"/>
    </source>
</evidence>
<comment type="caution">
    <text evidence="12">The sequence shown here is derived from an EMBL/GenBank/DDBJ whole genome shotgun (WGS) entry which is preliminary data.</text>
</comment>
<keyword evidence="9 10" id="KW-0131">Cell cycle</keyword>
<evidence type="ECO:0000256" key="4">
    <source>
        <dbReference type="ARBA" id="ARBA00022723"/>
    </source>
</evidence>
<comment type="cofactor">
    <cofactor evidence="1">
        <name>Mg(2+)</name>
        <dbReference type="ChEBI" id="CHEBI:18420"/>
    </cofactor>
</comment>
<dbReference type="Pfam" id="PF01926">
    <property type="entry name" value="MMR_HSR1"/>
    <property type="match status" value="1"/>
</dbReference>
<dbReference type="GO" id="GO:0046872">
    <property type="term" value="F:metal ion binding"/>
    <property type="evidence" value="ECO:0007669"/>
    <property type="project" value="UniProtKB-KW"/>
</dbReference>
<feature type="domain" description="EngB-type G" evidence="11">
    <location>
        <begin position="22"/>
        <end position="194"/>
    </location>
</feature>
<keyword evidence="8 10" id="KW-0717">Septation</keyword>
<dbReference type="InterPro" id="IPR027417">
    <property type="entry name" value="P-loop_NTPase"/>
</dbReference>
<dbReference type="GO" id="GO:0005525">
    <property type="term" value="F:GTP binding"/>
    <property type="evidence" value="ECO:0007669"/>
    <property type="project" value="UniProtKB-UniRule"/>
</dbReference>
<dbReference type="GO" id="GO:0005829">
    <property type="term" value="C:cytosol"/>
    <property type="evidence" value="ECO:0007669"/>
    <property type="project" value="TreeGrafter"/>
</dbReference>
<accession>A0A328UCQ5</accession>
<gene>
    <name evidence="10" type="primary">engB</name>
    <name evidence="12" type="ORF">DPQ25_07020</name>
</gene>
<evidence type="ECO:0000259" key="11">
    <source>
        <dbReference type="PROSITE" id="PS51706"/>
    </source>
</evidence>
<evidence type="ECO:0000256" key="2">
    <source>
        <dbReference type="ARBA" id="ARBA00009638"/>
    </source>
</evidence>
<keyword evidence="4" id="KW-0479">Metal-binding</keyword>
<name>A0A328UCQ5_9FIRM</name>
<dbReference type="Proteomes" id="UP000249377">
    <property type="component" value="Unassembled WGS sequence"/>
</dbReference>
<dbReference type="PANTHER" id="PTHR11649:SF13">
    <property type="entry name" value="ENGB-TYPE G DOMAIN-CONTAINING PROTEIN"/>
    <property type="match status" value="1"/>
</dbReference>
<dbReference type="PROSITE" id="PS51706">
    <property type="entry name" value="G_ENGB"/>
    <property type="match status" value="1"/>
</dbReference>
<evidence type="ECO:0000256" key="3">
    <source>
        <dbReference type="ARBA" id="ARBA00022618"/>
    </source>
</evidence>
<dbReference type="SUPFAM" id="SSF52540">
    <property type="entry name" value="P-loop containing nucleoside triphosphate hydrolases"/>
    <property type="match status" value="1"/>
</dbReference>
<evidence type="ECO:0000256" key="1">
    <source>
        <dbReference type="ARBA" id="ARBA00001946"/>
    </source>
</evidence>
<dbReference type="InterPro" id="IPR006073">
    <property type="entry name" value="GTP-bd"/>
</dbReference>
<keyword evidence="3 10" id="KW-0132">Cell division</keyword>